<protein>
    <submittedName>
        <fullName evidence="2">Uncharacterized protein</fullName>
    </submittedName>
</protein>
<feature type="coiled-coil region" evidence="1">
    <location>
        <begin position="449"/>
        <end position="476"/>
    </location>
</feature>
<keyword evidence="1" id="KW-0175">Coiled coil</keyword>
<evidence type="ECO:0000256" key="1">
    <source>
        <dbReference type="SAM" id="Coils"/>
    </source>
</evidence>
<accession>D4ZKG7</accession>
<reference evidence="3" key="1">
    <citation type="journal article" date="2010" name="Mol. Biosyst.">
        <title>Complete genome sequence and comparative analysis of Shewanella violacea, a psychrophilic and piezophilic bacterium from deep sea floor sediments.</title>
        <authorList>
            <person name="Aono E."/>
            <person name="Baba T."/>
            <person name="Ara T."/>
            <person name="Nishi T."/>
            <person name="Nakamichi T."/>
            <person name="Inamoto E."/>
            <person name="Toyonaga H."/>
            <person name="Hasegawa M."/>
            <person name="Takai Y."/>
            <person name="Okumura Y."/>
            <person name="Baba M."/>
            <person name="Tomita M."/>
            <person name="Kato C."/>
            <person name="Oshima T."/>
            <person name="Nakasone K."/>
            <person name="Mori H."/>
        </authorList>
    </citation>
    <scope>NUCLEOTIDE SEQUENCE [LARGE SCALE GENOMIC DNA]</scope>
    <source>
        <strain evidence="3">JCM 10179 / CIP 106290 / LMG 19151 / DSS12</strain>
    </source>
</reference>
<dbReference type="eggNOG" id="ENOG502ZAGW">
    <property type="taxonomic scope" value="Bacteria"/>
</dbReference>
<keyword evidence="3" id="KW-1185">Reference proteome</keyword>
<dbReference type="HOGENOM" id="CLU_414434_0_0_6"/>
<gene>
    <name evidence="2" type="ordered locus">SVI_2195</name>
</gene>
<dbReference type="EMBL" id="AP011177">
    <property type="protein sequence ID" value="BAJ02166.1"/>
    <property type="molecule type" value="Genomic_DNA"/>
</dbReference>
<name>D4ZKG7_SHEVD</name>
<proteinExistence type="predicted"/>
<dbReference type="OrthoDB" id="5906096at2"/>
<dbReference type="RefSeq" id="WP_013051471.1">
    <property type="nucleotide sequence ID" value="NC_014012.1"/>
</dbReference>
<evidence type="ECO:0000313" key="3">
    <source>
        <dbReference type="Proteomes" id="UP000002350"/>
    </source>
</evidence>
<dbReference type="STRING" id="637905.SVI_2195"/>
<dbReference type="Proteomes" id="UP000002350">
    <property type="component" value="Chromosome"/>
</dbReference>
<organism evidence="2 3">
    <name type="scientific">Shewanella violacea (strain JCM 10179 / CIP 106290 / LMG 19151 / DSS12)</name>
    <dbReference type="NCBI Taxonomy" id="637905"/>
    <lineage>
        <taxon>Bacteria</taxon>
        <taxon>Pseudomonadati</taxon>
        <taxon>Pseudomonadota</taxon>
        <taxon>Gammaproteobacteria</taxon>
        <taxon>Alteromonadales</taxon>
        <taxon>Shewanellaceae</taxon>
        <taxon>Shewanella</taxon>
    </lineage>
</organism>
<dbReference type="KEGG" id="svo:SVI_2195"/>
<dbReference type="AlphaFoldDB" id="D4ZKG7"/>
<evidence type="ECO:0000313" key="2">
    <source>
        <dbReference type="EMBL" id="BAJ02166.1"/>
    </source>
</evidence>
<sequence length="587" mass="65471">MNNLTMNSVDIVENVSPPLFEPQDLTSPRAGFFASVFTEHQKRQLDRDLLIKNQHYFSSNPSPAGRPTAEEARLVKDRKSPTQLLGGVSNRATSSAIDGFNALLKREGLAPQEMLSSVVVDSVALSAANVLKHVAGVGVVDTETGEIKPAFSQKTAIARLSRRDWSDEYRIRVTADTSPSSPPPTQAGDRVTKFLSSRAAKNILDSGAYVAAVRGGFTTFLTLTFNDEARTRINSGESTIGAECSRFFDAMQKMYQRGWSVDNQILKTENGFDCVGASDVIPPGDEKLDYLWVAEAPMKVTILESRGGFDCVDVHPNPHCHVLLGWDVPPYLFHDWAHRIEKMWGHGFAKLERIKNAQAASGYMLKALGYLLKGESESDQGEIRGNRYNISKTARALPWENIANFHAEHMASMIGEIKAKLHNKAKPVLHKIKLANESLDKSIRDKSFLKNTKQSLAKVNGRIKAIEKSIRDFKAELRKSPVRANDYMITFRGDLSLKTFFNWAVGVRMWNATDATAAPEKSPLTNMLTAAKEGVRKTFSRVRNRYLEKEVIWGMWLSEKLAPEIDKEQQAAERGADFKEYEKCLST</sequence>